<evidence type="ECO:0000256" key="1">
    <source>
        <dbReference type="SAM" id="MobiDB-lite"/>
    </source>
</evidence>
<sequence>MVRVPGSFGDGGYHRGSEETAQVKEEPEEEVPTVVGSPSAPLNARFTDRQSPGGDLCRQEGGESGNRLGRKTFPSSPGPFGDPRSSEREFRSAGWGFDSESWWIFIHHRHAGLR</sequence>
<gene>
    <name evidence="2" type="ORF">P3T76_003383</name>
</gene>
<feature type="region of interest" description="Disordered" evidence="1">
    <location>
        <begin position="1"/>
        <end position="89"/>
    </location>
</feature>
<keyword evidence="3" id="KW-1185">Reference proteome</keyword>
<name>A0AAD9GUJ4_9STRA</name>
<organism evidence="2 3">
    <name type="scientific">Phytophthora citrophthora</name>
    <dbReference type="NCBI Taxonomy" id="4793"/>
    <lineage>
        <taxon>Eukaryota</taxon>
        <taxon>Sar</taxon>
        <taxon>Stramenopiles</taxon>
        <taxon>Oomycota</taxon>
        <taxon>Peronosporomycetes</taxon>
        <taxon>Peronosporales</taxon>
        <taxon>Peronosporaceae</taxon>
        <taxon>Phytophthora</taxon>
    </lineage>
</organism>
<evidence type="ECO:0000313" key="3">
    <source>
        <dbReference type="Proteomes" id="UP001259832"/>
    </source>
</evidence>
<accession>A0AAD9GUJ4</accession>
<reference evidence="2" key="1">
    <citation type="submission" date="2023-08" db="EMBL/GenBank/DDBJ databases">
        <title>Reference Genome Resource for the Citrus Pathogen Phytophthora citrophthora.</title>
        <authorList>
            <person name="Moller H."/>
            <person name="Coetzee B."/>
            <person name="Rose L.J."/>
            <person name="Van Niekerk J.M."/>
        </authorList>
    </citation>
    <scope>NUCLEOTIDE SEQUENCE</scope>
    <source>
        <strain evidence="2">STE-U-9442</strain>
    </source>
</reference>
<comment type="caution">
    <text evidence="2">The sequence shown here is derived from an EMBL/GenBank/DDBJ whole genome shotgun (WGS) entry which is preliminary data.</text>
</comment>
<dbReference type="AlphaFoldDB" id="A0AAD9GUJ4"/>
<feature type="compositionally biased region" description="Basic and acidic residues" evidence="1">
    <location>
        <begin position="12"/>
        <end position="25"/>
    </location>
</feature>
<evidence type="ECO:0000313" key="2">
    <source>
        <dbReference type="EMBL" id="KAK1944850.1"/>
    </source>
</evidence>
<proteinExistence type="predicted"/>
<dbReference type="Proteomes" id="UP001259832">
    <property type="component" value="Unassembled WGS sequence"/>
</dbReference>
<dbReference type="EMBL" id="JASMQC010000005">
    <property type="protein sequence ID" value="KAK1944850.1"/>
    <property type="molecule type" value="Genomic_DNA"/>
</dbReference>
<protein>
    <submittedName>
        <fullName evidence="2">Uncharacterized protein</fullName>
    </submittedName>
</protein>